<dbReference type="Proteomes" id="UP001652432">
    <property type="component" value="Unassembled WGS sequence"/>
</dbReference>
<evidence type="ECO:0000313" key="2">
    <source>
        <dbReference type="EMBL" id="MCU6742899.1"/>
    </source>
</evidence>
<keyword evidence="1" id="KW-0812">Transmembrane</keyword>
<feature type="transmembrane region" description="Helical" evidence="1">
    <location>
        <begin position="89"/>
        <end position="112"/>
    </location>
</feature>
<feature type="transmembrane region" description="Helical" evidence="1">
    <location>
        <begin position="21"/>
        <end position="41"/>
    </location>
</feature>
<keyword evidence="1" id="KW-1133">Transmembrane helix</keyword>
<keyword evidence="1" id="KW-0472">Membrane</keyword>
<gene>
    <name evidence="2" type="ORF">OCV77_00025</name>
</gene>
<accession>A0ABT2SZD4</accession>
<dbReference type="EMBL" id="JAOQKJ010000001">
    <property type="protein sequence ID" value="MCU6742899.1"/>
    <property type="molecule type" value="Genomic_DNA"/>
</dbReference>
<dbReference type="InterPro" id="IPR046664">
    <property type="entry name" value="DUF6773"/>
</dbReference>
<feature type="transmembrane region" description="Helical" evidence="1">
    <location>
        <begin position="124"/>
        <end position="148"/>
    </location>
</feature>
<name>A0ABT2SZD4_9FIRM</name>
<sequence length="170" mass="19421">MKLWKKLFAKQADERQQQEIYRVEHTCFWITYWLLLISIIYQRNIKGMPFEQIQGEWITFMIASICVVVGCMWKGVWNFQHRKVPGVKAYLLYSLTGAVLGGILFGVCTAAQNPYVEKVSDKVMVGLIAGACDGGIIFVLCFVAFLIVGKVTKLREQKIENEMLGDDEDE</sequence>
<keyword evidence="3" id="KW-1185">Reference proteome</keyword>
<evidence type="ECO:0000313" key="3">
    <source>
        <dbReference type="Proteomes" id="UP001652432"/>
    </source>
</evidence>
<reference evidence="2 3" key="1">
    <citation type="journal article" date="2021" name="ISME Commun">
        <title>Automated analysis of genomic sequences facilitates high-throughput and comprehensive description of bacteria.</title>
        <authorList>
            <person name="Hitch T.C.A."/>
        </authorList>
    </citation>
    <scope>NUCLEOTIDE SEQUENCE [LARGE SCALE GENOMIC DNA]</scope>
    <source>
        <strain evidence="2 3">Sanger_18</strain>
    </source>
</reference>
<proteinExistence type="predicted"/>
<dbReference type="Pfam" id="PF20563">
    <property type="entry name" value="DUF6773"/>
    <property type="match status" value="1"/>
</dbReference>
<dbReference type="RefSeq" id="WP_262572178.1">
    <property type="nucleotide sequence ID" value="NZ_JAOQKJ010000001.1"/>
</dbReference>
<feature type="transmembrane region" description="Helical" evidence="1">
    <location>
        <begin position="57"/>
        <end position="77"/>
    </location>
</feature>
<protein>
    <submittedName>
        <fullName evidence="2">Uncharacterized protein</fullName>
    </submittedName>
</protein>
<evidence type="ECO:0000256" key="1">
    <source>
        <dbReference type="SAM" id="Phobius"/>
    </source>
</evidence>
<comment type="caution">
    <text evidence="2">The sequence shown here is derived from an EMBL/GenBank/DDBJ whole genome shotgun (WGS) entry which is preliminary data.</text>
</comment>
<organism evidence="2 3">
    <name type="scientific">Suilimivivens aceti</name>
    <dbReference type="NCBI Taxonomy" id="2981774"/>
    <lineage>
        <taxon>Bacteria</taxon>
        <taxon>Bacillati</taxon>
        <taxon>Bacillota</taxon>
        <taxon>Clostridia</taxon>
        <taxon>Lachnospirales</taxon>
        <taxon>Lachnospiraceae</taxon>
        <taxon>Suilimivivens</taxon>
    </lineage>
</organism>